<accession>A0A1Y2BH62</accession>
<proteinExistence type="predicted"/>
<gene>
    <name evidence="3" type="ORF">BCR39DRAFT_503741</name>
</gene>
<name>A0A1Y2BH62_9TREE</name>
<dbReference type="AlphaFoldDB" id="A0A1Y2BH62"/>
<dbReference type="OrthoDB" id="2017974at2759"/>
<dbReference type="Pfam" id="PF13638">
    <property type="entry name" value="PIN_4"/>
    <property type="match status" value="1"/>
</dbReference>
<feature type="region of interest" description="Disordered" evidence="1">
    <location>
        <begin position="160"/>
        <end position="183"/>
    </location>
</feature>
<organism evidence="3 4">
    <name type="scientific">Naematelia encephala</name>
    <dbReference type="NCBI Taxonomy" id="71784"/>
    <lineage>
        <taxon>Eukaryota</taxon>
        <taxon>Fungi</taxon>
        <taxon>Dikarya</taxon>
        <taxon>Basidiomycota</taxon>
        <taxon>Agaricomycotina</taxon>
        <taxon>Tremellomycetes</taxon>
        <taxon>Tremellales</taxon>
        <taxon>Naemateliaceae</taxon>
        <taxon>Naematelia</taxon>
    </lineage>
</organism>
<protein>
    <recommendedName>
        <fullName evidence="2">PIN domain-containing protein</fullName>
    </recommendedName>
</protein>
<evidence type="ECO:0000259" key="2">
    <source>
        <dbReference type="Pfam" id="PF13638"/>
    </source>
</evidence>
<keyword evidence="4" id="KW-1185">Reference proteome</keyword>
<evidence type="ECO:0000313" key="4">
    <source>
        <dbReference type="Proteomes" id="UP000193986"/>
    </source>
</evidence>
<dbReference type="Proteomes" id="UP000193986">
    <property type="component" value="Unassembled WGS sequence"/>
</dbReference>
<dbReference type="InParanoid" id="A0A1Y2BH62"/>
<evidence type="ECO:0000256" key="1">
    <source>
        <dbReference type="SAM" id="MobiDB-lite"/>
    </source>
</evidence>
<feature type="compositionally biased region" description="Basic and acidic residues" evidence="1">
    <location>
        <begin position="160"/>
        <end position="180"/>
    </location>
</feature>
<dbReference type="Gene3D" id="3.40.50.1010">
    <property type="entry name" value="5'-nuclease"/>
    <property type="match status" value="1"/>
</dbReference>
<sequence>MELITDDVDMDDAEWSYQTHWATTSLEHVIPGQRSALVDANSSVLQDVHYLAVDTNILISHFPLFKSMYTHLAVSNKTAYNHLAPIDKTAYTRLAQPDDESTPLVLLIPYTVINELDGLGSRGSDDETLGIAARTATAFLLDVQRNQTSTKRKILHCQRWSERNDSSDRTGIESGEKEAGDEGDMEIELDLQAMQDYRHGKASFEIPHDSRTTTTTTNTNTNGAIRPDIHDDMLIDQDITTTTTTTTRHDSIIDLLADIPLPSRIPKANQRRPPQSLIDDFIVRFVTFEYPTSERYT</sequence>
<dbReference type="PANTHER" id="PTHR16161:SF0">
    <property type="entry name" value="TRANSCRIPTIONAL PROTEIN SWT1"/>
    <property type="match status" value="1"/>
</dbReference>
<dbReference type="InterPro" id="IPR002716">
    <property type="entry name" value="PIN_dom"/>
</dbReference>
<dbReference type="InterPro" id="IPR052626">
    <property type="entry name" value="SWT1_Regulator"/>
</dbReference>
<dbReference type="GO" id="GO:0005634">
    <property type="term" value="C:nucleus"/>
    <property type="evidence" value="ECO:0007669"/>
    <property type="project" value="TreeGrafter"/>
</dbReference>
<feature type="domain" description="PIN" evidence="2">
    <location>
        <begin position="53"/>
        <end position="165"/>
    </location>
</feature>
<comment type="caution">
    <text evidence="3">The sequence shown here is derived from an EMBL/GenBank/DDBJ whole genome shotgun (WGS) entry which is preliminary data.</text>
</comment>
<dbReference type="PANTHER" id="PTHR16161">
    <property type="entry name" value="TRANSCRIPTIONAL PROTEIN SWT1"/>
    <property type="match status" value="1"/>
</dbReference>
<reference evidence="3 4" key="1">
    <citation type="submission" date="2016-07" db="EMBL/GenBank/DDBJ databases">
        <title>Pervasive Adenine N6-methylation of Active Genes in Fungi.</title>
        <authorList>
            <consortium name="DOE Joint Genome Institute"/>
            <person name="Mondo S.J."/>
            <person name="Dannebaum R.O."/>
            <person name="Kuo R.C."/>
            <person name="Labutti K."/>
            <person name="Haridas S."/>
            <person name="Kuo A."/>
            <person name="Salamov A."/>
            <person name="Ahrendt S.R."/>
            <person name="Lipzen A."/>
            <person name="Sullivan W."/>
            <person name="Andreopoulos W.B."/>
            <person name="Clum A."/>
            <person name="Lindquist E."/>
            <person name="Daum C."/>
            <person name="Ramamoorthy G.K."/>
            <person name="Gryganskyi A."/>
            <person name="Culley D."/>
            <person name="Magnuson J.K."/>
            <person name="James T.Y."/>
            <person name="O'Malley M.A."/>
            <person name="Stajich J.E."/>
            <person name="Spatafora J.W."/>
            <person name="Visel A."/>
            <person name="Grigoriev I.V."/>
        </authorList>
    </citation>
    <scope>NUCLEOTIDE SEQUENCE [LARGE SCALE GENOMIC DNA]</scope>
    <source>
        <strain evidence="3 4">68-887.2</strain>
    </source>
</reference>
<evidence type="ECO:0000313" key="3">
    <source>
        <dbReference type="EMBL" id="ORY34086.1"/>
    </source>
</evidence>
<dbReference type="EMBL" id="MCFC01000004">
    <property type="protein sequence ID" value="ORY34086.1"/>
    <property type="molecule type" value="Genomic_DNA"/>
</dbReference>